<organism evidence="1 2">
    <name type="scientific">Channa striata</name>
    <name type="common">Snakehead murrel</name>
    <name type="synonym">Ophicephalus striatus</name>
    <dbReference type="NCBI Taxonomy" id="64152"/>
    <lineage>
        <taxon>Eukaryota</taxon>
        <taxon>Metazoa</taxon>
        <taxon>Chordata</taxon>
        <taxon>Craniata</taxon>
        <taxon>Vertebrata</taxon>
        <taxon>Euteleostomi</taxon>
        <taxon>Actinopterygii</taxon>
        <taxon>Neopterygii</taxon>
        <taxon>Teleostei</taxon>
        <taxon>Neoteleostei</taxon>
        <taxon>Acanthomorphata</taxon>
        <taxon>Anabantaria</taxon>
        <taxon>Anabantiformes</taxon>
        <taxon>Channoidei</taxon>
        <taxon>Channidae</taxon>
        <taxon>Channa</taxon>
    </lineage>
</organism>
<dbReference type="Proteomes" id="UP001187415">
    <property type="component" value="Unassembled WGS sequence"/>
</dbReference>
<keyword evidence="2" id="KW-1185">Reference proteome</keyword>
<evidence type="ECO:0000313" key="2">
    <source>
        <dbReference type="Proteomes" id="UP001187415"/>
    </source>
</evidence>
<reference evidence="1" key="1">
    <citation type="submission" date="2023-07" db="EMBL/GenBank/DDBJ databases">
        <title>Chromosome-level Genome Assembly of Striped Snakehead (Channa striata).</title>
        <authorList>
            <person name="Liu H."/>
        </authorList>
    </citation>
    <scope>NUCLEOTIDE SEQUENCE</scope>
    <source>
        <strain evidence="1">Gz</strain>
        <tissue evidence="1">Muscle</tissue>
    </source>
</reference>
<name>A0AA88J0N9_CHASR</name>
<evidence type="ECO:0000313" key="1">
    <source>
        <dbReference type="EMBL" id="KAK2819419.1"/>
    </source>
</evidence>
<accession>A0AA88J0N9</accession>
<proteinExistence type="predicted"/>
<sequence length="206" mass="22289">MIRAVVARALEQATTWRRQQALQLKSDKKVRADDPEVLDSLWTSGERYYAYIEKAASPAGARESIAGTPSASGMGMKAYHALPSGTQNFWTSSACLREDPPTGAGSPARYGAAEEDKRPCRGAFDFEKRSATGSAAGAGGGEGALNSLRVAIQQRGGRRQSLSPTKVLTRTCDRRHPPLIHCTEIRTRKSGGECAQVYCCHPRAHR</sequence>
<dbReference type="EMBL" id="JAUPFM010000020">
    <property type="protein sequence ID" value="KAK2819419.1"/>
    <property type="molecule type" value="Genomic_DNA"/>
</dbReference>
<comment type="caution">
    <text evidence="1">The sequence shown here is derived from an EMBL/GenBank/DDBJ whole genome shotgun (WGS) entry which is preliminary data.</text>
</comment>
<protein>
    <submittedName>
        <fullName evidence="1">Uncharacterized protein</fullName>
    </submittedName>
</protein>
<dbReference type="AlphaFoldDB" id="A0AA88J0N9"/>
<gene>
    <name evidence="1" type="ORF">Q5P01_024980</name>
</gene>